<evidence type="ECO:0000313" key="6">
    <source>
        <dbReference type="EMBL" id="MST81259.1"/>
    </source>
</evidence>
<proteinExistence type="inferred from homology"/>
<name>A0A7X2P6S9_9FIRM</name>
<evidence type="ECO:0000313" key="7">
    <source>
        <dbReference type="Proteomes" id="UP000466864"/>
    </source>
</evidence>
<dbReference type="GO" id="GO:0003735">
    <property type="term" value="F:structural constituent of ribosome"/>
    <property type="evidence" value="ECO:0007669"/>
    <property type="project" value="TreeGrafter"/>
</dbReference>
<evidence type="ECO:0000256" key="3">
    <source>
        <dbReference type="ARBA" id="ARBA00023274"/>
    </source>
</evidence>
<evidence type="ECO:0000256" key="4">
    <source>
        <dbReference type="ARBA" id="ARBA00025604"/>
    </source>
</evidence>
<dbReference type="Proteomes" id="UP000466864">
    <property type="component" value="Unassembled WGS sequence"/>
</dbReference>
<reference evidence="6 7" key="1">
    <citation type="submission" date="2019-08" db="EMBL/GenBank/DDBJ databases">
        <title>In-depth cultivation of the pig gut microbiome towards novel bacterial diversity and tailored functional studies.</title>
        <authorList>
            <person name="Wylensek D."/>
            <person name="Hitch T.C.A."/>
            <person name="Clavel T."/>
        </authorList>
    </citation>
    <scope>NUCLEOTIDE SEQUENCE [LARGE SCALE GENOMIC DNA]</scope>
    <source>
        <strain evidence="6 7">Oil+RF-744-WCA-WT-13</strain>
    </source>
</reference>
<dbReference type="CDD" id="cd04465">
    <property type="entry name" value="S1_RPS1_repeat_ec2_hs2"/>
    <property type="match status" value="1"/>
</dbReference>
<dbReference type="GO" id="GO:0006412">
    <property type="term" value="P:translation"/>
    <property type="evidence" value="ECO:0007669"/>
    <property type="project" value="TreeGrafter"/>
</dbReference>
<dbReference type="RefSeq" id="WP_154457085.1">
    <property type="nucleotide sequence ID" value="NZ_VUMV01000002.1"/>
</dbReference>
<comment type="caution">
    <text evidence="6">The sequence shown here is derived from an EMBL/GenBank/DDBJ whole genome shotgun (WGS) entry which is preliminary data.</text>
</comment>
<dbReference type="PROSITE" id="PS50126">
    <property type="entry name" value="S1"/>
    <property type="match status" value="2"/>
</dbReference>
<dbReference type="InterPro" id="IPR012340">
    <property type="entry name" value="NA-bd_OB-fold"/>
</dbReference>
<feature type="domain" description="S1 motif" evidence="5">
    <location>
        <begin position="40"/>
        <end position="106"/>
    </location>
</feature>
<dbReference type="InterPro" id="IPR050437">
    <property type="entry name" value="Ribos_protein_bS1-like"/>
</dbReference>
<dbReference type="InterPro" id="IPR003029">
    <property type="entry name" value="S1_domain"/>
</dbReference>
<accession>A0A7X2P6S9</accession>
<dbReference type="EMBL" id="VUMV01000002">
    <property type="protein sequence ID" value="MST81259.1"/>
    <property type="molecule type" value="Genomic_DNA"/>
</dbReference>
<dbReference type="AlphaFoldDB" id="A0A7X2P6S9"/>
<keyword evidence="7" id="KW-1185">Reference proteome</keyword>
<dbReference type="Gene3D" id="2.40.50.140">
    <property type="entry name" value="Nucleic acid-binding proteins"/>
    <property type="match status" value="2"/>
</dbReference>
<dbReference type="Pfam" id="PF00575">
    <property type="entry name" value="S1"/>
    <property type="match status" value="2"/>
</dbReference>
<dbReference type="SUPFAM" id="SSF50249">
    <property type="entry name" value="Nucleic acid-binding proteins"/>
    <property type="match status" value="2"/>
</dbReference>
<sequence>MSEENMSMEDFSNAIDSSFVNFKDEGEENWEKLKQYQADKTPLTVTVDGVVNKGVVSNIEGIRGFIPASRLALGHVNDLNEYLGKTVEVIVREADPEKKRLILSCVELLRAKANEEKKEKMNEMAVGTVMSGVVETIQPYGAFVRLENGLSGLVHVSQISRNRIKSPDVVLKTGQEVKVKVIAIKDGKLSLSMKALEKNAEEEDRQEVRNIKLPKSEDLTTNLGSLLKNIKV</sequence>
<dbReference type="FunFam" id="2.40.50.140:FF:000103">
    <property type="entry name" value="protein RRP5 homolog"/>
    <property type="match status" value="1"/>
</dbReference>
<protein>
    <submittedName>
        <fullName evidence="6">S1 RNA-binding domain-containing protein</fullName>
    </submittedName>
</protein>
<evidence type="ECO:0000259" key="5">
    <source>
        <dbReference type="PROSITE" id="PS50126"/>
    </source>
</evidence>
<keyword evidence="2" id="KW-0689">Ribosomal protein</keyword>
<organism evidence="6 7">
    <name type="scientific">Bilifractor porci</name>
    <dbReference type="NCBI Taxonomy" id="2606636"/>
    <lineage>
        <taxon>Bacteria</taxon>
        <taxon>Bacillati</taxon>
        <taxon>Bacillota</taxon>
        <taxon>Clostridia</taxon>
        <taxon>Lachnospirales</taxon>
        <taxon>Lachnospiraceae</taxon>
        <taxon>Bilifractor</taxon>
    </lineage>
</organism>
<comment type="similarity">
    <text evidence="1">Belongs to the bacterial ribosomal protein bS1 family.</text>
</comment>
<dbReference type="PANTHER" id="PTHR10724:SF7">
    <property type="entry name" value="SMALL RIBOSOMAL SUBUNIT PROTEIN BS1C"/>
    <property type="match status" value="1"/>
</dbReference>
<dbReference type="GO" id="GO:1990904">
    <property type="term" value="C:ribonucleoprotein complex"/>
    <property type="evidence" value="ECO:0007669"/>
    <property type="project" value="UniProtKB-KW"/>
</dbReference>
<keyword evidence="3" id="KW-0687">Ribonucleoprotein</keyword>
<evidence type="ECO:0000256" key="2">
    <source>
        <dbReference type="ARBA" id="ARBA00022980"/>
    </source>
</evidence>
<dbReference type="GO" id="GO:0005840">
    <property type="term" value="C:ribosome"/>
    <property type="evidence" value="ECO:0007669"/>
    <property type="project" value="UniProtKB-KW"/>
</dbReference>
<feature type="domain" description="S1 motif" evidence="5">
    <location>
        <begin position="127"/>
        <end position="194"/>
    </location>
</feature>
<dbReference type="SMART" id="SM00316">
    <property type="entry name" value="S1"/>
    <property type="match status" value="2"/>
</dbReference>
<evidence type="ECO:0000256" key="1">
    <source>
        <dbReference type="ARBA" id="ARBA00006767"/>
    </source>
</evidence>
<dbReference type="PANTHER" id="PTHR10724">
    <property type="entry name" value="30S RIBOSOMAL PROTEIN S1"/>
    <property type="match status" value="1"/>
</dbReference>
<gene>
    <name evidence="6" type="ORF">FYJ60_02875</name>
</gene>
<dbReference type="GO" id="GO:0003729">
    <property type="term" value="F:mRNA binding"/>
    <property type="evidence" value="ECO:0007669"/>
    <property type="project" value="TreeGrafter"/>
</dbReference>
<comment type="function">
    <text evidence="4">Binds mRNA; thus facilitating recognition of the initiation point. It is needed to translate mRNA with a short Shine-Dalgarno (SD) purine-rich sequence.</text>
</comment>